<keyword evidence="2" id="KW-1185">Reference proteome</keyword>
<dbReference type="RefSeq" id="WP_369329495.1">
    <property type="nucleotide sequence ID" value="NZ_JAULBC010000003.1"/>
</dbReference>
<proteinExistence type="predicted"/>
<dbReference type="EMBL" id="JAULBC010000003">
    <property type="protein sequence ID" value="MEX6688088.1"/>
    <property type="molecule type" value="Genomic_DNA"/>
</dbReference>
<comment type="caution">
    <text evidence="1">The sequence shown here is derived from an EMBL/GenBank/DDBJ whole genome shotgun (WGS) entry which is preliminary data.</text>
</comment>
<name>A0ABV3ZE04_9BACT</name>
<dbReference type="Proteomes" id="UP001560573">
    <property type="component" value="Unassembled WGS sequence"/>
</dbReference>
<protein>
    <submittedName>
        <fullName evidence="1">Uncharacterized protein</fullName>
    </submittedName>
</protein>
<gene>
    <name evidence="1" type="ORF">QTN47_11315</name>
</gene>
<evidence type="ECO:0000313" key="2">
    <source>
        <dbReference type="Proteomes" id="UP001560573"/>
    </source>
</evidence>
<organism evidence="1 2">
    <name type="scientific">Danxiaibacter flavus</name>
    <dbReference type="NCBI Taxonomy" id="3049108"/>
    <lineage>
        <taxon>Bacteria</taxon>
        <taxon>Pseudomonadati</taxon>
        <taxon>Bacteroidota</taxon>
        <taxon>Chitinophagia</taxon>
        <taxon>Chitinophagales</taxon>
        <taxon>Chitinophagaceae</taxon>
        <taxon>Danxiaibacter</taxon>
    </lineage>
</organism>
<accession>A0ABV3ZE04</accession>
<sequence length="143" mass="16003">MKSFFIILLMMIKIYFNDGENAASGEMQAITGKYEIIETSNPDLWSKRTFLISSDTVTNEKNTYILTGFTNQGVSVRGVLLYPEITFQRQSVSVIPEGGGGKVQWNIDMDGKGNFGKNSFTLEYKIYQKDSTVISGKISAEKM</sequence>
<evidence type="ECO:0000313" key="1">
    <source>
        <dbReference type="EMBL" id="MEX6688088.1"/>
    </source>
</evidence>
<reference evidence="1 2" key="1">
    <citation type="submission" date="2023-07" db="EMBL/GenBank/DDBJ databases">
        <authorList>
            <person name="Lian W.-H."/>
        </authorList>
    </citation>
    <scope>NUCLEOTIDE SEQUENCE [LARGE SCALE GENOMIC DNA]</scope>
    <source>
        <strain evidence="1 2">SYSU DXS3180</strain>
    </source>
</reference>